<feature type="binding site" evidence="2">
    <location>
        <begin position="138"/>
        <end position="141"/>
    </location>
    <ligand>
        <name>glutathione</name>
        <dbReference type="ChEBI" id="CHEBI:57925"/>
    </ligand>
</feature>
<evidence type="ECO:0000256" key="2">
    <source>
        <dbReference type="PIRSR" id="PIRSR015753-2"/>
    </source>
</evidence>
<dbReference type="InterPro" id="IPR010987">
    <property type="entry name" value="Glutathione-S-Trfase_C-like"/>
</dbReference>
<dbReference type="InterPro" id="IPR016639">
    <property type="entry name" value="GST_Omega/GSH"/>
</dbReference>
<dbReference type="Gene3D" id="3.40.30.10">
    <property type="entry name" value="Glutaredoxin"/>
    <property type="match status" value="2"/>
</dbReference>
<name>A0AAD5SSM3_9FUNG</name>
<dbReference type="SUPFAM" id="SSF47616">
    <property type="entry name" value="GST C-terminal domain-like"/>
    <property type="match status" value="1"/>
</dbReference>
<evidence type="ECO:0000256" key="1">
    <source>
        <dbReference type="PIRSR" id="PIRSR015753-1"/>
    </source>
</evidence>
<dbReference type="InterPro" id="IPR036249">
    <property type="entry name" value="Thioredoxin-like_sf"/>
</dbReference>
<gene>
    <name evidence="5" type="primary">ECM4_1</name>
    <name evidence="5" type="ORF">HK100_006402</name>
</gene>
<sequence length="343" mass="39847">MTTITPLIDADGEFRRPVSSFRDFITQTGQFTPDKDRYHLYISLAWFVLVLRFDCSPHLLIADWLYFSSPWAHRTLIVRNLKGLEDVIGLSIVDYHLTKVGWHFSEPEKTPGTIPDTINNARFIKEIYYKANKDFVGRFTVPVLWDKKEQTIVNNESSEIIRMLNNEFNAFSDNVKLDLYPTLLRPEIDSINEWIYDQINNGVYKTGFATTQEAYEKNVKVLFDGLDRVETQFATGNKRYLVGNQFTEADVRLFTTIVRFDPIYHGHFKCNIKTISHDYPHILKWLRRIYQHPKVSATVNWTHIKGGYYGSQLNINPTAIIAAWNGPILDFPIIAEEDGKNLE</sequence>
<organism evidence="5 6">
    <name type="scientific">Physocladia obscura</name>
    <dbReference type="NCBI Taxonomy" id="109957"/>
    <lineage>
        <taxon>Eukaryota</taxon>
        <taxon>Fungi</taxon>
        <taxon>Fungi incertae sedis</taxon>
        <taxon>Chytridiomycota</taxon>
        <taxon>Chytridiomycota incertae sedis</taxon>
        <taxon>Chytridiomycetes</taxon>
        <taxon>Chytridiales</taxon>
        <taxon>Chytriomycetaceae</taxon>
        <taxon>Physocladia</taxon>
    </lineage>
</organism>
<proteinExistence type="predicted"/>
<dbReference type="InterPro" id="IPR047047">
    <property type="entry name" value="GST_Omega-like_C"/>
</dbReference>
<feature type="site" description="Lowers pKa of active site Cys" evidence="3">
    <location>
        <position position="308"/>
    </location>
</feature>
<feature type="site" description="Lowers pKa of active site Cys" evidence="3">
    <location>
        <position position="264"/>
    </location>
</feature>
<keyword evidence="6" id="KW-1185">Reference proteome</keyword>
<evidence type="ECO:0000256" key="3">
    <source>
        <dbReference type="PIRSR" id="PIRSR015753-3"/>
    </source>
</evidence>
<dbReference type="GO" id="GO:0005737">
    <property type="term" value="C:cytoplasm"/>
    <property type="evidence" value="ECO:0007669"/>
    <property type="project" value="TreeGrafter"/>
</dbReference>
<dbReference type="InterPro" id="IPR004045">
    <property type="entry name" value="Glutathione_S-Trfase_N"/>
</dbReference>
<dbReference type="AlphaFoldDB" id="A0AAD5SSM3"/>
<dbReference type="CDD" id="cd03190">
    <property type="entry name" value="GST_C_Omega_like"/>
    <property type="match status" value="1"/>
</dbReference>
<protein>
    <submittedName>
        <fullName evidence="5">S-glutathionyl-(Chloro)hydroquinone reductase</fullName>
    </submittedName>
</protein>
<dbReference type="Proteomes" id="UP001211907">
    <property type="component" value="Unassembled WGS sequence"/>
</dbReference>
<dbReference type="EMBL" id="JADGJH010002973">
    <property type="protein sequence ID" value="KAJ3093818.1"/>
    <property type="molecule type" value="Genomic_DNA"/>
</dbReference>
<evidence type="ECO:0000313" key="5">
    <source>
        <dbReference type="EMBL" id="KAJ3093818.1"/>
    </source>
</evidence>
<feature type="active site" description="Nucleophile" evidence="1">
    <location>
        <position position="55"/>
    </location>
</feature>
<dbReference type="PANTHER" id="PTHR32419">
    <property type="entry name" value="GLUTATHIONYL-HYDROQUINONE REDUCTASE"/>
    <property type="match status" value="1"/>
</dbReference>
<evidence type="ECO:0000313" key="6">
    <source>
        <dbReference type="Proteomes" id="UP001211907"/>
    </source>
</evidence>
<comment type="caution">
    <text evidence="5">The sequence shown here is derived from an EMBL/GenBank/DDBJ whole genome shotgun (WGS) entry which is preliminary data.</text>
</comment>
<accession>A0AAD5SSM3</accession>
<dbReference type="SUPFAM" id="SSF52833">
    <property type="entry name" value="Thioredoxin-like"/>
    <property type="match status" value="1"/>
</dbReference>
<feature type="binding site" evidence="2">
    <location>
        <position position="102"/>
    </location>
    <ligand>
        <name>glutathione</name>
        <dbReference type="ChEBI" id="CHEBI:57925"/>
    </ligand>
</feature>
<feature type="binding site" evidence="2">
    <location>
        <begin position="156"/>
        <end position="157"/>
    </location>
    <ligand>
        <name>glutathione</name>
        <dbReference type="ChEBI" id="CHEBI:57925"/>
    </ligand>
</feature>
<dbReference type="InterPro" id="IPR036282">
    <property type="entry name" value="Glutathione-S-Trfase_C_sf"/>
</dbReference>
<dbReference type="GO" id="GO:0004364">
    <property type="term" value="F:glutathione transferase activity"/>
    <property type="evidence" value="ECO:0007669"/>
    <property type="project" value="InterPro"/>
</dbReference>
<dbReference type="Pfam" id="PF13409">
    <property type="entry name" value="GST_N_2"/>
    <property type="match status" value="1"/>
</dbReference>
<dbReference type="PROSITE" id="PS50405">
    <property type="entry name" value="GST_CTER"/>
    <property type="match status" value="1"/>
</dbReference>
<dbReference type="Gene3D" id="1.20.1050.10">
    <property type="match status" value="1"/>
</dbReference>
<reference evidence="5" key="1">
    <citation type="submission" date="2020-05" db="EMBL/GenBank/DDBJ databases">
        <title>Phylogenomic resolution of chytrid fungi.</title>
        <authorList>
            <person name="Stajich J.E."/>
            <person name="Amses K."/>
            <person name="Simmons R."/>
            <person name="Seto K."/>
            <person name="Myers J."/>
            <person name="Bonds A."/>
            <person name="Quandt C.A."/>
            <person name="Barry K."/>
            <person name="Liu P."/>
            <person name="Grigoriev I."/>
            <person name="Longcore J.E."/>
            <person name="James T.Y."/>
        </authorList>
    </citation>
    <scope>NUCLEOTIDE SEQUENCE</scope>
    <source>
        <strain evidence="5">JEL0513</strain>
    </source>
</reference>
<feature type="active site" description="Proton donor/acceptor" evidence="1">
    <location>
        <position position="204"/>
    </location>
</feature>
<evidence type="ECO:0000259" key="4">
    <source>
        <dbReference type="PROSITE" id="PS50405"/>
    </source>
</evidence>
<dbReference type="PIRSF" id="PIRSF015753">
    <property type="entry name" value="GST"/>
    <property type="match status" value="1"/>
</dbReference>
<dbReference type="Pfam" id="PF13410">
    <property type="entry name" value="GST_C_2"/>
    <property type="match status" value="1"/>
</dbReference>
<feature type="domain" description="GST C-terminal" evidence="4">
    <location>
        <begin position="181"/>
        <end position="308"/>
    </location>
</feature>
<dbReference type="PANTHER" id="PTHR32419:SF6">
    <property type="entry name" value="GLUTATHIONE S-TRANSFERASE OMEGA-LIKE 1-RELATED"/>
    <property type="match status" value="1"/>
</dbReference>